<name>A0A7I8VDS0_9ANNE</name>
<dbReference type="OrthoDB" id="408631at2759"/>
<dbReference type="AlphaFoldDB" id="A0A7I8VDS0"/>
<dbReference type="InterPro" id="IPR050300">
    <property type="entry name" value="GDXG_lipolytic_enzyme"/>
</dbReference>
<dbReference type="Gene3D" id="3.40.50.1820">
    <property type="entry name" value="alpha/beta hydrolase"/>
    <property type="match status" value="1"/>
</dbReference>
<accession>A0A7I8VDS0</accession>
<dbReference type="SUPFAM" id="SSF53474">
    <property type="entry name" value="alpha/beta-Hydrolases"/>
    <property type="match status" value="1"/>
</dbReference>
<evidence type="ECO:0000259" key="4">
    <source>
        <dbReference type="Pfam" id="PF07859"/>
    </source>
</evidence>
<dbReference type="Pfam" id="PF07859">
    <property type="entry name" value="Abhydrolase_3"/>
    <property type="match status" value="2"/>
</dbReference>
<keyword evidence="3" id="KW-0732">Signal</keyword>
<dbReference type="Proteomes" id="UP000549394">
    <property type="component" value="Unassembled WGS sequence"/>
</dbReference>
<organism evidence="5 6">
    <name type="scientific">Dimorphilus gyrociliatus</name>
    <dbReference type="NCBI Taxonomy" id="2664684"/>
    <lineage>
        <taxon>Eukaryota</taxon>
        <taxon>Metazoa</taxon>
        <taxon>Spiralia</taxon>
        <taxon>Lophotrochozoa</taxon>
        <taxon>Annelida</taxon>
        <taxon>Polychaeta</taxon>
        <taxon>Polychaeta incertae sedis</taxon>
        <taxon>Dinophilidae</taxon>
        <taxon>Dimorphilus</taxon>
    </lineage>
</organism>
<sequence>MRKLLLFGAICIGIYVAYEVQRIDVPAGFSKPGSLRIVKFIYGGINDLQNLCVSLGLVSFSDGKRFIFNALASTSDIFSRDRDWTDATWDNTKVRIYTNDKVEENGPAFVFIHGGGWVSGSPKSHHPVVQKLFNELQIFTVSLDYKMAPEHKYPGPEDDCEAAIVYLMKNAKIFKIDPKKIMVGGDSAGGHLSIQMAHRFVNRPDHLPSLRSIISIYPVTQPYSLSGPSYKVNENHHLLPTENMAKYWSLYMTGTFEWEEIFRKNLQTKCSYLKELHQSKILDFHFPNKYDYGKELSENEECEYSKEFWDQYGYLFQDDKFSILLKNFTNFPPTFLATMQYDVLRDDGLLVLRRLQKYGVKVEHYHDPKGFHVLLNLVDFCLENKQLIGSIVQFIKQHS</sequence>
<feature type="chain" id="PRO_5029576892" evidence="3">
    <location>
        <begin position="18"/>
        <end position="399"/>
    </location>
</feature>
<proteinExistence type="inferred from homology"/>
<comment type="caution">
    <text evidence="5">The sequence shown here is derived from an EMBL/GenBank/DDBJ whole genome shotgun (WGS) entry which is preliminary data.</text>
</comment>
<comment type="similarity">
    <text evidence="1">Belongs to the 'GDXG' lipolytic enzyme family.</text>
</comment>
<evidence type="ECO:0000256" key="2">
    <source>
        <dbReference type="ARBA" id="ARBA00022801"/>
    </source>
</evidence>
<evidence type="ECO:0000256" key="1">
    <source>
        <dbReference type="ARBA" id="ARBA00010515"/>
    </source>
</evidence>
<dbReference type="InterPro" id="IPR029058">
    <property type="entry name" value="AB_hydrolase_fold"/>
</dbReference>
<feature type="domain" description="Alpha/beta hydrolase fold-3" evidence="4">
    <location>
        <begin position="109"/>
        <end position="259"/>
    </location>
</feature>
<dbReference type="InterPro" id="IPR013094">
    <property type="entry name" value="AB_hydrolase_3"/>
</dbReference>
<dbReference type="PANTHER" id="PTHR48081">
    <property type="entry name" value="AB HYDROLASE SUPERFAMILY PROTEIN C4A8.06C"/>
    <property type="match status" value="1"/>
</dbReference>
<dbReference type="PROSITE" id="PS01173">
    <property type="entry name" value="LIPASE_GDXG_HIS"/>
    <property type="match status" value="1"/>
</dbReference>
<keyword evidence="6" id="KW-1185">Reference proteome</keyword>
<evidence type="ECO:0000313" key="6">
    <source>
        <dbReference type="Proteomes" id="UP000549394"/>
    </source>
</evidence>
<feature type="signal peptide" evidence="3">
    <location>
        <begin position="1"/>
        <end position="17"/>
    </location>
</feature>
<feature type="domain" description="Alpha/beta hydrolase fold-3" evidence="4">
    <location>
        <begin position="306"/>
        <end position="374"/>
    </location>
</feature>
<reference evidence="5 6" key="1">
    <citation type="submission" date="2020-08" db="EMBL/GenBank/DDBJ databases">
        <authorList>
            <person name="Hejnol A."/>
        </authorList>
    </citation>
    <scope>NUCLEOTIDE SEQUENCE [LARGE SCALE GENOMIC DNA]</scope>
</reference>
<dbReference type="PANTHER" id="PTHR48081:SF8">
    <property type="entry name" value="ALPHA_BETA HYDROLASE FOLD-3 DOMAIN-CONTAINING PROTEIN-RELATED"/>
    <property type="match status" value="1"/>
</dbReference>
<keyword evidence="2" id="KW-0378">Hydrolase</keyword>
<dbReference type="GO" id="GO:0016787">
    <property type="term" value="F:hydrolase activity"/>
    <property type="evidence" value="ECO:0007669"/>
    <property type="project" value="UniProtKB-KW"/>
</dbReference>
<dbReference type="EMBL" id="CAJFCJ010000002">
    <property type="protein sequence ID" value="CAD5112676.1"/>
    <property type="molecule type" value="Genomic_DNA"/>
</dbReference>
<evidence type="ECO:0000313" key="5">
    <source>
        <dbReference type="EMBL" id="CAD5112676.1"/>
    </source>
</evidence>
<protein>
    <submittedName>
        <fullName evidence="5">DgyrCDS1897</fullName>
    </submittedName>
</protein>
<gene>
    <name evidence="5" type="ORF">DGYR_LOCUS1778</name>
</gene>
<evidence type="ECO:0000256" key="3">
    <source>
        <dbReference type="SAM" id="SignalP"/>
    </source>
</evidence>
<dbReference type="InterPro" id="IPR002168">
    <property type="entry name" value="Lipase_GDXG_HIS_AS"/>
</dbReference>